<keyword evidence="4" id="KW-0472">Membrane</keyword>
<protein>
    <submittedName>
        <fullName evidence="9">RagB/SusD family nutrient uptake outer membrane protein</fullName>
    </submittedName>
</protein>
<feature type="domain" description="SusD-like N-terminal" evidence="8">
    <location>
        <begin position="24"/>
        <end position="228"/>
    </location>
</feature>
<name>A0ABV7JS88_9SPHI</name>
<dbReference type="RefSeq" id="WP_379025912.1">
    <property type="nucleotide sequence ID" value="NZ_JBHRTA010000061.1"/>
</dbReference>
<evidence type="ECO:0000256" key="6">
    <source>
        <dbReference type="SAM" id="SignalP"/>
    </source>
</evidence>
<keyword evidence="3 6" id="KW-0732">Signal</keyword>
<keyword evidence="10" id="KW-1185">Reference proteome</keyword>
<feature type="signal peptide" evidence="6">
    <location>
        <begin position="1"/>
        <end position="19"/>
    </location>
</feature>
<dbReference type="Proteomes" id="UP001595526">
    <property type="component" value="Unassembled WGS sequence"/>
</dbReference>
<proteinExistence type="inferred from homology"/>
<feature type="chain" id="PRO_5045219391" evidence="6">
    <location>
        <begin position="20"/>
        <end position="561"/>
    </location>
</feature>
<comment type="subcellular location">
    <subcellularLocation>
        <location evidence="1">Cell outer membrane</location>
    </subcellularLocation>
</comment>
<dbReference type="Pfam" id="PF07980">
    <property type="entry name" value="SusD_RagB"/>
    <property type="match status" value="1"/>
</dbReference>
<evidence type="ECO:0000313" key="9">
    <source>
        <dbReference type="EMBL" id="MFC3199870.1"/>
    </source>
</evidence>
<dbReference type="Pfam" id="PF14322">
    <property type="entry name" value="SusD-like_3"/>
    <property type="match status" value="1"/>
</dbReference>
<evidence type="ECO:0000259" key="7">
    <source>
        <dbReference type="Pfam" id="PF07980"/>
    </source>
</evidence>
<evidence type="ECO:0000313" key="10">
    <source>
        <dbReference type="Proteomes" id="UP001595526"/>
    </source>
</evidence>
<keyword evidence="5" id="KW-0998">Cell outer membrane</keyword>
<evidence type="ECO:0000259" key="8">
    <source>
        <dbReference type="Pfam" id="PF14322"/>
    </source>
</evidence>
<evidence type="ECO:0000256" key="4">
    <source>
        <dbReference type="ARBA" id="ARBA00023136"/>
    </source>
</evidence>
<dbReference type="InterPro" id="IPR011990">
    <property type="entry name" value="TPR-like_helical_dom_sf"/>
</dbReference>
<sequence length="561" mass="64305">MNMLKYMYAMLLIATVCFGACQKDFLDRAPSDFISKEEVFSNIDNTEAFLNNIYVQLPSLLTPTLNNQGFYSLDAASDLSANMWTEWPGSSIDMTIGNWSASFSPLSYRWTDYFNAIRRTNILIENQELIPATNPTRKNRIIGEAFALRAYYYFELFRMHGELPLIERSLDPGGEEIFFQRSAVDDVVAFIKADIERAIPLLPARHEPSEYGRATSLAMKALLSRLCLYHASPLFNPTGDKQRYALAATVSKEAIDFAEANGYRLSMGEVDGLKSYERIFLEESNEEVIWSSGRTSFDYDGGYWDFYTGTLGYGGWYGESPLQGLVDSYEMRNGELPVLGYNDNNQPIPNPNSGFDPASPYEDRDPRFYQTIGFHGDTYKGRMVNFAPGGLDYATDRPRINYFWKKYAIPDRDLINETGGYTKRYALFRLAELYLNYAEALNESGDHPPAAVYESLNKIRQRVGMIDLPGNLTQREMRERIRNEKKVEFAFESHRFWDIRRWEIGPAVNSGIVRKVNVSASGVFTYPVWQNRVFEEKHHLLPIPQGEIDKLNGQWQQNPGW</sequence>
<dbReference type="SUPFAM" id="SSF48452">
    <property type="entry name" value="TPR-like"/>
    <property type="match status" value="1"/>
</dbReference>
<dbReference type="InterPro" id="IPR033985">
    <property type="entry name" value="SusD-like_N"/>
</dbReference>
<evidence type="ECO:0000256" key="5">
    <source>
        <dbReference type="ARBA" id="ARBA00023237"/>
    </source>
</evidence>
<dbReference type="InterPro" id="IPR012944">
    <property type="entry name" value="SusD_RagB_dom"/>
</dbReference>
<evidence type="ECO:0000256" key="2">
    <source>
        <dbReference type="ARBA" id="ARBA00006275"/>
    </source>
</evidence>
<comment type="caution">
    <text evidence="9">The sequence shown here is derived from an EMBL/GenBank/DDBJ whole genome shotgun (WGS) entry which is preliminary data.</text>
</comment>
<gene>
    <name evidence="9" type="ORF">ACFOET_19785</name>
</gene>
<accession>A0ABV7JS88</accession>
<organism evidence="9 10">
    <name type="scientific">Parapedobacter deserti</name>
    <dbReference type="NCBI Taxonomy" id="1912957"/>
    <lineage>
        <taxon>Bacteria</taxon>
        <taxon>Pseudomonadati</taxon>
        <taxon>Bacteroidota</taxon>
        <taxon>Sphingobacteriia</taxon>
        <taxon>Sphingobacteriales</taxon>
        <taxon>Sphingobacteriaceae</taxon>
        <taxon>Parapedobacter</taxon>
    </lineage>
</organism>
<comment type="similarity">
    <text evidence="2">Belongs to the SusD family.</text>
</comment>
<evidence type="ECO:0000256" key="3">
    <source>
        <dbReference type="ARBA" id="ARBA00022729"/>
    </source>
</evidence>
<evidence type="ECO:0000256" key="1">
    <source>
        <dbReference type="ARBA" id="ARBA00004442"/>
    </source>
</evidence>
<dbReference type="Gene3D" id="1.25.40.390">
    <property type="match status" value="1"/>
</dbReference>
<dbReference type="EMBL" id="JBHRTA010000061">
    <property type="protein sequence ID" value="MFC3199870.1"/>
    <property type="molecule type" value="Genomic_DNA"/>
</dbReference>
<feature type="domain" description="RagB/SusD" evidence="7">
    <location>
        <begin position="287"/>
        <end position="561"/>
    </location>
</feature>
<reference evidence="10" key="1">
    <citation type="journal article" date="2019" name="Int. J. Syst. Evol. Microbiol.">
        <title>The Global Catalogue of Microorganisms (GCM) 10K type strain sequencing project: providing services to taxonomists for standard genome sequencing and annotation.</title>
        <authorList>
            <consortium name="The Broad Institute Genomics Platform"/>
            <consortium name="The Broad Institute Genome Sequencing Center for Infectious Disease"/>
            <person name="Wu L."/>
            <person name="Ma J."/>
        </authorList>
    </citation>
    <scope>NUCLEOTIDE SEQUENCE [LARGE SCALE GENOMIC DNA]</scope>
    <source>
        <strain evidence="10">KCTC 52416</strain>
    </source>
</reference>